<dbReference type="EMBL" id="FMSV02000044">
    <property type="protein sequence ID" value="SEH04317.1"/>
    <property type="molecule type" value="Genomic_DNA"/>
</dbReference>
<name>A0A1H6F2D5_9GAMM</name>
<reference evidence="1 2" key="1">
    <citation type="submission" date="2016-10" db="EMBL/GenBank/DDBJ databases">
        <authorList>
            <person name="de Groot N.N."/>
        </authorList>
    </citation>
    <scope>NUCLEOTIDE SEQUENCE [LARGE SCALE GENOMIC DNA]</scope>
    <source>
        <strain evidence="1">MBHS1</strain>
    </source>
</reference>
<keyword evidence="2" id="KW-1185">Reference proteome</keyword>
<sequence length="80" mass="9096">MPLIRLDKWREKYFIGNERPSMPDLQRNCKNGTLPAQKICKRWYILVSSENDLTPIQNRSITGNPAADALVNRVLAAGVQ</sequence>
<gene>
    <name evidence="1" type="ORF">MBHS_00163</name>
</gene>
<dbReference type="Proteomes" id="UP000236724">
    <property type="component" value="Unassembled WGS sequence"/>
</dbReference>
<accession>A0A1H6F2D5</accession>
<evidence type="ECO:0000313" key="2">
    <source>
        <dbReference type="Proteomes" id="UP000236724"/>
    </source>
</evidence>
<protein>
    <submittedName>
        <fullName evidence="1">Uncharacterized protein</fullName>
    </submittedName>
</protein>
<evidence type="ECO:0000313" key="1">
    <source>
        <dbReference type="EMBL" id="SEH04317.1"/>
    </source>
</evidence>
<organism evidence="1 2">
    <name type="scientific">Candidatus Venteria ishoeyi</name>
    <dbReference type="NCBI Taxonomy" id="1899563"/>
    <lineage>
        <taxon>Bacteria</taxon>
        <taxon>Pseudomonadati</taxon>
        <taxon>Pseudomonadota</taxon>
        <taxon>Gammaproteobacteria</taxon>
        <taxon>Thiotrichales</taxon>
        <taxon>Thiotrichaceae</taxon>
        <taxon>Venteria</taxon>
    </lineage>
</organism>
<proteinExistence type="predicted"/>
<dbReference type="AlphaFoldDB" id="A0A1H6F2D5"/>
<dbReference type="OrthoDB" id="6121347at2"/>
<dbReference type="RefSeq" id="WP_103918393.1">
    <property type="nucleotide sequence ID" value="NZ_FMSV02000044.1"/>
</dbReference>